<dbReference type="Proteomes" id="UP000006054">
    <property type="component" value="Chromosome"/>
</dbReference>
<dbReference type="InterPro" id="IPR011335">
    <property type="entry name" value="Restrct_endonuc-II-like"/>
</dbReference>
<dbReference type="HAMAP" id="MF_00048">
    <property type="entry name" value="UPF0102"/>
    <property type="match status" value="1"/>
</dbReference>
<dbReference type="PANTHER" id="PTHR34039">
    <property type="entry name" value="UPF0102 PROTEIN YRAN"/>
    <property type="match status" value="1"/>
</dbReference>
<keyword evidence="3" id="KW-0540">Nuclease</keyword>
<keyword evidence="3" id="KW-0255">Endonuclease</keyword>
<dbReference type="SUPFAM" id="SSF52980">
    <property type="entry name" value="Restriction endonuclease-like"/>
    <property type="match status" value="1"/>
</dbReference>
<dbReference type="RefSeq" id="WP_014797772.1">
    <property type="nucleotide sequence ID" value="NC_018018.1"/>
</dbReference>
<protein>
    <recommendedName>
        <fullName evidence="2">UPF0102 protein Fleli_1933</fullName>
    </recommendedName>
</protein>
<dbReference type="CDD" id="cd20736">
    <property type="entry name" value="PoNe_Nuclease"/>
    <property type="match status" value="1"/>
</dbReference>
<dbReference type="Gene3D" id="3.40.1350.10">
    <property type="match status" value="1"/>
</dbReference>
<dbReference type="HOGENOM" id="CLU_115353_2_1_10"/>
<dbReference type="AlphaFoldDB" id="I4AK36"/>
<keyword evidence="3" id="KW-0378">Hydrolase</keyword>
<dbReference type="EMBL" id="CP003345">
    <property type="protein sequence ID" value="AFM04321.1"/>
    <property type="molecule type" value="Genomic_DNA"/>
</dbReference>
<proteinExistence type="inferred from homology"/>
<sequence>MSKESKPTQKQILGKKGEELAVNFLIEKGFEKLESNFRAGKGSGSNGEIDIIVKKENVIHFVEVKTRKNNNFGNPEEFVSEAQANKISQTAELFLYNYEEQTQQEFKGFIQFDIISILFEKDILKEIVHLEDAF</sequence>
<evidence type="ECO:0000313" key="3">
    <source>
        <dbReference type="EMBL" id="AFM04321.1"/>
    </source>
</evidence>
<dbReference type="GO" id="GO:0003676">
    <property type="term" value="F:nucleic acid binding"/>
    <property type="evidence" value="ECO:0007669"/>
    <property type="project" value="InterPro"/>
</dbReference>
<keyword evidence="4" id="KW-1185">Reference proteome</keyword>
<dbReference type="KEGG" id="fli:Fleli_1933"/>
<reference evidence="4" key="1">
    <citation type="submission" date="2012-06" db="EMBL/GenBank/DDBJ databases">
        <title>The complete genome of Flexibacter litoralis DSM 6794.</title>
        <authorList>
            <person name="Lucas S."/>
            <person name="Copeland A."/>
            <person name="Lapidus A."/>
            <person name="Glavina del Rio T."/>
            <person name="Dalin E."/>
            <person name="Tice H."/>
            <person name="Bruce D."/>
            <person name="Goodwin L."/>
            <person name="Pitluck S."/>
            <person name="Peters L."/>
            <person name="Ovchinnikova G."/>
            <person name="Lu M."/>
            <person name="Kyrpides N."/>
            <person name="Mavromatis K."/>
            <person name="Ivanova N."/>
            <person name="Brettin T."/>
            <person name="Detter J.C."/>
            <person name="Han C."/>
            <person name="Larimer F."/>
            <person name="Land M."/>
            <person name="Hauser L."/>
            <person name="Markowitz V."/>
            <person name="Cheng J.-F."/>
            <person name="Hugenholtz P."/>
            <person name="Woyke T."/>
            <person name="Wu D."/>
            <person name="Spring S."/>
            <person name="Lang E."/>
            <person name="Kopitz M."/>
            <person name="Brambilla E."/>
            <person name="Klenk H.-P."/>
            <person name="Eisen J.A."/>
        </authorList>
    </citation>
    <scope>NUCLEOTIDE SEQUENCE [LARGE SCALE GENOMIC DNA]</scope>
    <source>
        <strain evidence="4">ATCC 23117 / DSM 6794 / NBRC 15988 / NCIMB 1366 / Sio-4</strain>
    </source>
</reference>
<organism evidence="3 4">
    <name type="scientific">Bernardetia litoralis (strain ATCC 23117 / DSM 6794 / NBRC 15988 / NCIMB 1366 / Fx l1 / Sio-4)</name>
    <name type="common">Flexibacter litoralis</name>
    <dbReference type="NCBI Taxonomy" id="880071"/>
    <lineage>
        <taxon>Bacteria</taxon>
        <taxon>Pseudomonadati</taxon>
        <taxon>Bacteroidota</taxon>
        <taxon>Cytophagia</taxon>
        <taxon>Cytophagales</taxon>
        <taxon>Bernardetiaceae</taxon>
        <taxon>Bernardetia</taxon>
    </lineage>
</organism>
<dbReference type="Pfam" id="PF02021">
    <property type="entry name" value="UPF0102"/>
    <property type="match status" value="1"/>
</dbReference>
<comment type="similarity">
    <text evidence="1 2">Belongs to the UPF0102 family.</text>
</comment>
<dbReference type="InterPro" id="IPR003509">
    <property type="entry name" value="UPF0102_YraN-like"/>
</dbReference>
<dbReference type="InterPro" id="IPR011856">
    <property type="entry name" value="tRNA_endonuc-like_dom_sf"/>
</dbReference>
<dbReference type="GO" id="GO:0004519">
    <property type="term" value="F:endonuclease activity"/>
    <property type="evidence" value="ECO:0007669"/>
    <property type="project" value="UniProtKB-KW"/>
</dbReference>
<accession>I4AK36</accession>
<dbReference type="PANTHER" id="PTHR34039:SF1">
    <property type="entry name" value="UPF0102 PROTEIN YRAN"/>
    <property type="match status" value="1"/>
</dbReference>
<dbReference type="OrthoDB" id="9802516at2"/>
<dbReference type="STRING" id="880071.Fleli_1933"/>
<dbReference type="eggNOG" id="COG0792">
    <property type="taxonomic scope" value="Bacteria"/>
</dbReference>
<evidence type="ECO:0000313" key="4">
    <source>
        <dbReference type="Proteomes" id="UP000006054"/>
    </source>
</evidence>
<evidence type="ECO:0000256" key="1">
    <source>
        <dbReference type="ARBA" id="ARBA00006738"/>
    </source>
</evidence>
<name>I4AK36_BERLS</name>
<gene>
    <name evidence="3" type="ordered locus">Fleli_1933</name>
</gene>
<evidence type="ECO:0000256" key="2">
    <source>
        <dbReference type="HAMAP-Rule" id="MF_00048"/>
    </source>
</evidence>